<comment type="similarity">
    <text evidence="12 13">Belongs to the ThiC family.</text>
</comment>
<keyword evidence="9 13" id="KW-0411">Iron-sulfur</keyword>
<dbReference type="GO" id="GO:0009229">
    <property type="term" value="P:thiamine diphosphate biosynthetic process"/>
    <property type="evidence" value="ECO:0007669"/>
    <property type="project" value="UniProtKB-UniRule"/>
</dbReference>
<dbReference type="STRING" id="1748243.Tel_02975"/>
<dbReference type="AlphaFoldDB" id="A0A0S2TAM7"/>
<evidence type="ECO:0000259" key="15">
    <source>
        <dbReference type="Pfam" id="PF13667"/>
    </source>
</evidence>
<accession>A0A0S2TAM7</accession>
<keyword evidence="10 13" id="KW-0456">Lyase</keyword>
<dbReference type="GO" id="GO:0005829">
    <property type="term" value="C:cytosol"/>
    <property type="evidence" value="ECO:0007669"/>
    <property type="project" value="TreeGrafter"/>
</dbReference>
<organism evidence="16 17">
    <name type="scientific">Candidatus Tenderia electrophaga</name>
    <dbReference type="NCBI Taxonomy" id="1748243"/>
    <lineage>
        <taxon>Bacteria</taxon>
        <taxon>Pseudomonadati</taxon>
        <taxon>Pseudomonadota</taxon>
        <taxon>Gammaproteobacteria</taxon>
        <taxon>Candidatus Tenderiales</taxon>
        <taxon>Candidatus Tenderiaceae</taxon>
        <taxon>Candidatus Tenderia</taxon>
    </lineage>
</organism>
<dbReference type="Gene3D" id="3.20.20.540">
    <property type="entry name" value="Radical SAM ThiC family, central domain"/>
    <property type="match status" value="1"/>
</dbReference>
<name>A0A0S2TAM7_9GAMM</name>
<dbReference type="GO" id="GO:0051539">
    <property type="term" value="F:4 iron, 4 sulfur cluster binding"/>
    <property type="evidence" value="ECO:0007669"/>
    <property type="project" value="UniProtKB-KW"/>
</dbReference>
<dbReference type="SFLD" id="SFLDG01114">
    <property type="entry name" value="phosphomethylpyrimidine_syntha"/>
    <property type="match status" value="1"/>
</dbReference>
<evidence type="ECO:0000256" key="6">
    <source>
        <dbReference type="ARBA" id="ARBA00022833"/>
    </source>
</evidence>
<feature type="binding site" evidence="13">
    <location>
        <position position="455"/>
    </location>
    <ligand>
        <name>substrate</name>
    </ligand>
</feature>
<comment type="cofactor">
    <cofactor evidence="13">
        <name>[4Fe-4S] cluster</name>
        <dbReference type="ChEBI" id="CHEBI:49883"/>
    </cofactor>
    <text evidence="13">Binds 1 [4Fe-4S] cluster per subunit. The cluster is coordinated with 3 cysteines and an exchangeable S-adenosyl-L-methionine.</text>
</comment>
<evidence type="ECO:0000256" key="11">
    <source>
        <dbReference type="ARBA" id="ARBA00050218"/>
    </source>
</evidence>
<evidence type="ECO:0000256" key="9">
    <source>
        <dbReference type="ARBA" id="ARBA00023014"/>
    </source>
</evidence>
<dbReference type="EMBL" id="CP013099">
    <property type="protein sequence ID" value="ALP52192.1"/>
    <property type="molecule type" value="Genomic_DNA"/>
</dbReference>
<comment type="function">
    <text evidence="1 13">Catalyzes the synthesis of the hydroxymethylpyrimidine phosphate (HMP-P) moiety of thiamine from aminoimidazole ribotide (AIR) in a radical S-adenosyl-L-methionine (SAM)-dependent reaction.</text>
</comment>
<comment type="subunit">
    <text evidence="13">Homodimer.</text>
</comment>
<dbReference type="SFLD" id="SFLDS00113">
    <property type="entry name" value="Radical_SAM_Phosphomethylpyrim"/>
    <property type="match status" value="1"/>
</dbReference>
<feature type="binding site" evidence="13">
    <location>
        <position position="432"/>
    </location>
    <ligand>
        <name>Zn(2+)</name>
        <dbReference type="ChEBI" id="CHEBI:29105"/>
    </ligand>
</feature>
<comment type="pathway">
    <text evidence="2 13">Cofactor biosynthesis; thiamine diphosphate biosynthesis.</text>
</comment>
<keyword evidence="8 13" id="KW-0408">Iron</keyword>
<feature type="binding site" evidence="13">
    <location>
        <position position="428"/>
    </location>
    <ligand>
        <name>substrate</name>
    </ligand>
</feature>
<feature type="binding site" evidence="13">
    <location>
        <position position="496"/>
    </location>
    <ligand>
        <name>Zn(2+)</name>
        <dbReference type="ChEBI" id="CHEBI:29105"/>
    </ligand>
</feature>
<keyword evidence="7 13" id="KW-0784">Thiamine biosynthesis</keyword>
<feature type="domain" description="ThiC-associated" evidence="15">
    <location>
        <begin position="22"/>
        <end position="99"/>
    </location>
</feature>
<dbReference type="NCBIfam" id="NF006763">
    <property type="entry name" value="PRK09284.1"/>
    <property type="match status" value="1"/>
</dbReference>
<dbReference type="Gene3D" id="6.10.250.620">
    <property type="match status" value="1"/>
</dbReference>
<gene>
    <name evidence="13" type="primary">thiC</name>
    <name evidence="16" type="ORF">Tel_02975</name>
</gene>
<keyword evidence="17" id="KW-1185">Reference proteome</keyword>
<evidence type="ECO:0000256" key="5">
    <source>
        <dbReference type="ARBA" id="ARBA00022723"/>
    </source>
</evidence>
<proteinExistence type="inferred from homology"/>
<evidence type="ECO:0000256" key="4">
    <source>
        <dbReference type="ARBA" id="ARBA00022691"/>
    </source>
</evidence>
<dbReference type="NCBIfam" id="NF009895">
    <property type="entry name" value="PRK13352.1"/>
    <property type="match status" value="1"/>
</dbReference>
<evidence type="ECO:0000256" key="7">
    <source>
        <dbReference type="ARBA" id="ARBA00022977"/>
    </source>
</evidence>
<dbReference type="InterPro" id="IPR002817">
    <property type="entry name" value="ThiC/BzaA/B"/>
</dbReference>
<dbReference type="UniPathway" id="UPA00060"/>
<evidence type="ECO:0000256" key="10">
    <source>
        <dbReference type="ARBA" id="ARBA00023239"/>
    </source>
</evidence>
<evidence type="ECO:0000256" key="2">
    <source>
        <dbReference type="ARBA" id="ARBA00004948"/>
    </source>
</evidence>
<sequence>MSAIPEEFLKQTARMSDEVTRPFTNSKKIYIEGSRPDIRVPMREISQAVTHSDSGVEENPPVTVYDTSGPYTDPAVKIDLLKGMPDVRTAWIEERNDTEILSGPTSAFGRQRQNAPELARLRFEHIRTPRRAQAGKNVSQMHYARQGIITPEMEYVAIRENCRLQELRQDPRYTKLLKQHPGEPWGANLPDEITPEFVRDEVARGRAIIPANINHPELEPMIIGRNFRVKINTNIGNSAVTSSIEEEVEKMVWSARWGGDTLMDLSTGKNIHETREWILRNAPMPIGTVPIYQALEKVDGKAEELTWEIFKDTLIEQAEQGVDYFTIHAGVLLRYVPLTAERLTGIVSRGGSIMAKWCLAHHQENFLYTHFDEICAIMKAYDVSFSLGDGLRPGCLADANDAAQFGELETLGELTQIAWRHDVQVMIEGPGHVPLQMVKENVDKELDDCFEAPFYTLGPLVTDIAPGYDHITSGIGAANIGWYGTAMLCYVTPKEHLGLPNKQDVRDGIITYKIAAHAADLAKGFPGVQLRDNALSKARFEFRWEDQFNLGFDPEKAREFHDQTMPKESHKVAHFCSMCGPNFCSMKITQDVRDFAAKQGVSEQEALQKGMEEKAVEFKKTGAEIYQKA</sequence>
<dbReference type="KEGG" id="tee:Tel_02975"/>
<protein>
    <recommendedName>
        <fullName evidence="13">Phosphomethylpyrimidine synthase</fullName>
        <ecNumber evidence="13">4.1.99.17</ecNumber>
    </recommendedName>
    <alternativeName>
        <fullName evidence="13">Hydroxymethylpyrimidine phosphate synthase</fullName>
        <shortName evidence="13">HMP-P synthase</shortName>
        <shortName evidence="13">HMP-phosphate synthase</shortName>
        <shortName evidence="13">HMPP synthase</shortName>
    </alternativeName>
    <alternativeName>
        <fullName evidence="13">Thiamine biosynthesis protein ThiC</fullName>
    </alternativeName>
</protein>
<evidence type="ECO:0000256" key="8">
    <source>
        <dbReference type="ARBA" id="ARBA00023004"/>
    </source>
</evidence>
<evidence type="ECO:0000256" key="13">
    <source>
        <dbReference type="HAMAP-Rule" id="MF_00089"/>
    </source>
</evidence>
<feature type="binding site" evidence="13">
    <location>
        <position position="576"/>
    </location>
    <ligand>
        <name>[4Fe-4S] cluster</name>
        <dbReference type="ChEBI" id="CHEBI:49883"/>
        <note>4Fe-4S-S-AdoMet</note>
    </ligand>
</feature>
<feature type="binding site" evidence="13">
    <location>
        <position position="292"/>
    </location>
    <ligand>
        <name>substrate</name>
    </ligand>
</feature>
<dbReference type="GO" id="GO:0009228">
    <property type="term" value="P:thiamine biosynthetic process"/>
    <property type="evidence" value="ECO:0007669"/>
    <property type="project" value="UniProtKB-UniRule"/>
</dbReference>
<feature type="binding site" evidence="13">
    <location>
        <position position="584"/>
    </location>
    <ligand>
        <name>[4Fe-4S] cluster</name>
        <dbReference type="ChEBI" id="CHEBI:49883"/>
        <note>4Fe-4S-S-AdoMet</note>
    </ligand>
</feature>
<dbReference type="HAMAP" id="MF_00089">
    <property type="entry name" value="ThiC"/>
    <property type="match status" value="1"/>
</dbReference>
<dbReference type="InterPro" id="IPR038521">
    <property type="entry name" value="ThiC/Bza_core_dom"/>
</dbReference>
<evidence type="ECO:0000256" key="3">
    <source>
        <dbReference type="ARBA" id="ARBA00022485"/>
    </source>
</evidence>
<dbReference type="Proteomes" id="UP000055136">
    <property type="component" value="Chromosome"/>
</dbReference>
<evidence type="ECO:0000313" key="17">
    <source>
        <dbReference type="Proteomes" id="UP000055136"/>
    </source>
</evidence>
<feature type="binding site" evidence="13">
    <location>
        <position position="328"/>
    </location>
    <ligand>
        <name>substrate</name>
    </ligand>
</feature>
<evidence type="ECO:0000313" key="16">
    <source>
        <dbReference type="EMBL" id="ALP52192.1"/>
    </source>
</evidence>
<comment type="catalytic activity">
    <reaction evidence="11 13">
        <text>5-amino-1-(5-phospho-beta-D-ribosyl)imidazole + S-adenosyl-L-methionine = 4-amino-2-methyl-5-(phosphooxymethyl)pyrimidine + CO + 5'-deoxyadenosine + formate + L-methionine + 3 H(+)</text>
        <dbReference type="Rhea" id="RHEA:24840"/>
        <dbReference type="ChEBI" id="CHEBI:15378"/>
        <dbReference type="ChEBI" id="CHEBI:15740"/>
        <dbReference type="ChEBI" id="CHEBI:17245"/>
        <dbReference type="ChEBI" id="CHEBI:17319"/>
        <dbReference type="ChEBI" id="CHEBI:57844"/>
        <dbReference type="ChEBI" id="CHEBI:58354"/>
        <dbReference type="ChEBI" id="CHEBI:59789"/>
        <dbReference type="ChEBI" id="CHEBI:137981"/>
        <dbReference type="EC" id="4.1.99.17"/>
    </reaction>
</comment>
<keyword evidence="4 13" id="KW-0949">S-adenosyl-L-methionine</keyword>
<feature type="binding site" evidence="13">
    <location>
        <position position="263"/>
    </location>
    <ligand>
        <name>substrate</name>
    </ligand>
</feature>
<dbReference type="PANTHER" id="PTHR30557">
    <property type="entry name" value="THIAMINE BIOSYNTHESIS PROTEIN THIC"/>
    <property type="match status" value="1"/>
</dbReference>
<feature type="binding site" evidence="13">
    <location>
        <position position="579"/>
    </location>
    <ligand>
        <name>[4Fe-4S] cluster</name>
        <dbReference type="ChEBI" id="CHEBI:49883"/>
        <note>4Fe-4S-S-AdoMet</note>
    </ligand>
</feature>
<keyword evidence="5 13" id="KW-0479">Metal-binding</keyword>
<evidence type="ECO:0000256" key="14">
    <source>
        <dbReference type="SAM" id="MobiDB-lite"/>
    </source>
</evidence>
<dbReference type="GO" id="GO:0008270">
    <property type="term" value="F:zinc ion binding"/>
    <property type="evidence" value="ECO:0007669"/>
    <property type="project" value="UniProtKB-UniRule"/>
</dbReference>
<evidence type="ECO:0000256" key="1">
    <source>
        <dbReference type="ARBA" id="ARBA00003175"/>
    </source>
</evidence>
<keyword evidence="3 13" id="KW-0004">4Fe-4S</keyword>
<dbReference type="PANTHER" id="PTHR30557:SF1">
    <property type="entry name" value="PHOSPHOMETHYLPYRIMIDINE SYNTHASE, CHLOROPLASTIC"/>
    <property type="match status" value="1"/>
</dbReference>
<dbReference type="SFLD" id="SFLDF00407">
    <property type="entry name" value="phosphomethylpyrimidine_syntha"/>
    <property type="match status" value="1"/>
</dbReference>
<dbReference type="FunFam" id="3.20.20.540:FF:000001">
    <property type="entry name" value="Phosphomethylpyrimidine synthase"/>
    <property type="match status" value="1"/>
</dbReference>
<dbReference type="NCBIfam" id="TIGR00190">
    <property type="entry name" value="thiC"/>
    <property type="match status" value="1"/>
</dbReference>
<dbReference type="Pfam" id="PF01964">
    <property type="entry name" value="ThiC_Rad_SAM"/>
    <property type="match status" value="1"/>
</dbReference>
<evidence type="ECO:0000256" key="12">
    <source>
        <dbReference type="ARBA" id="ARBA00061546"/>
    </source>
</evidence>
<dbReference type="Pfam" id="PF13667">
    <property type="entry name" value="ThiC-associated"/>
    <property type="match status" value="1"/>
</dbReference>
<feature type="region of interest" description="Disordered" evidence="14">
    <location>
        <begin position="49"/>
        <end position="68"/>
    </location>
</feature>
<keyword evidence="6 13" id="KW-0862">Zinc</keyword>
<feature type="binding site" evidence="13">
    <location>
        <begin position="348"/>
        <end position="350"/>
    </location>
    <ligand>
        <name>substrate</name>
    </ligand>
</feature>
<dbReference type="InterPro" id="IPR037509">
    <property type="entry name" value="ThiC"/>
</dbReference>
<feature type="binding site" evidence="13">
    <location>
        <begin position="389"/>
        <end position="392"/>
    </location>
    <ligand>
        <name>substrate</name>
    </ligand>
</feature>
<feature type="binding site" evidence="13">
    <location>
        <position position="234"/>
    </location>
    <ligand>
        <name>substrate</name>
    </ligand>
</feature>
<reference evidence="16" key="1">
    <citation type="submission" date="2015-10" db="EMBL/GenBank/DDBJ databases">
        <title>Description of Candidatus Tenderia electrophaga gen. nov, sp. nov., an Uncultivated Electroautotroph from a Biocathode Enrichment.</title>
        <authorList>
            <person name="Eddie B.J."/>
            <person name="Malanoski A.P."/>
            <person name="Wang Z."/>
            <person name="Hall R.J."/>
            <person name="Oh S.D."/>
            <person name="Heiner C."/>
            <person name="Lin B."/>
            <person name="Strycharz-Glaven S.M."/>
        </authorList>
    </citation>
    <scope>NUCLEOTIDE SEQUENCE [LARGE SCALE GENOMIC DNA]</scope>
    <source>
        <strain evidence="16">NRL1</strain>
    </source>
</reference>
<dbReference type="EC" id="4.1.99.17" evidence="13"/>
<dbReference type="GO" id="GO:0070284">
    <property type="term" value="F:phosphomethylpyrimidine synthase activity"/>
    <property type="evidence" value="ECO:0007669"/>
    <property type="project" value="UniProtKB-EC"/>
</dbReference>
<dbReference type="InterPro" id="IPR025747">
    <property type="entry name" value="ThiC-associated_dom"/>
</dbReference>